<keyword evidence="2" id="KW-0418">Kinase</keyword>
<dbReference type="GO" id="GO:0016301">
    <property type="term" value="F:kinase activity"/>
    <property type="evidence" value="ECO:0007669"/>
    <property type="project" value="UniProtKB-KW"/>
</dbReference>
<dbReference type="OrthoDB" id="3806873at2"/>
<dbReference type="CDD" id="cd05154">
    <property type="entry name" value="ACAD10_11_N-like"/>
    <property type="match status" value="1"/>
</dbReference>
<keyword evidence="2" id="KW-0808">Transferase</keyword>
<dbReference type="SUPFAM" id="SSF56112">
    <property type="entry name" value="Protein kinase-like (PK-like)"/>
    <property type="match status" value="1"/>
</dbReference>
<accession>A0A1I1C6C9</accession>
<dbReference type="InterPro" id="IPR051678">
    <property type="entry name" value="AGP_Transferase"/>
</dbReference>
<evidence type="ECO:0000313" key="2">
    <source>
        <dbReference type="EMBL" id="SFB56320.1"/>
    </source>
</evidence>
<dbReference type="PANTHER" id="PTHR21310">
    <property type="entry name" value="AMINOGLYCOSIDE PHOSPHOTRANSFERASE-RELATED-RELATED"/>
    <property type="match status" value="1"/>
</dbReference>
<dbReference type="InterPro" id="IPR011009">
    <property type="entry name" value="Kinase-like_dom_sf"/>
</dbReference>
<dbReference type="Gene3D" id="3.90.1200.10">
    <property type="match status" value="1"/>
</dbReference>
<keyword evidence="3" id="KW-1185">Reference proteome</keyword>
<dbReference type="Proteomes" id="UP000243799">
    <property type="component" value="Unassembled WGS sequence"/>
</dbReference>
<sequence>MAEVSQFDDIAVDSVEHIERWMDRAGLGSGPLEDMTTIGGGTQNILLRFSRSGRGYVLRRPPAHKRRNSDETMLREAKVLAALAGSDVPHPDLIAVCGDLEVIGSAFYLMEPIDGFNPSVEIPDRYLADASTQRLLGFAVLDGLLALGRVRPAEVGLADLGRPDGWLERQVSRWQRQLAGYSESAAYSPDILPWVTEVGRWLAERGPRQHRMGLIHGDFHFANVLMDRDRPELAAIVDWELTTQGDPLLDFGHLLATWPQPENAAAVLPAVALPVLPSDQDLIEVYLRRSGRVYEDIVWFRVLACFRLAIILEGTYVRGLAGQTSRKTGMEAHQRAGALLDQAMNLLGKRA</sequence>
<dbReference type="STRING" id="490629.SAMN05216266_119127"/>
<proteinExistence type="predicted"/>
<dbReference type="PANTHER" id="PTHR21310:SF40">
    <property type="entry name" value="AMINOGLYCOSIDE PHOSPHOTRANSFERASE DOMAIN-CONTAINING PROTEIN-RELATED"/>
    <property type="match status" value="1"/>
</dbReference>
<protein>
    <submittedName>
        <fullName evidence="2">Predicted kinase, aminoglycoside phosphotransferase (APT) family</fullName>
    </submittedName>
</protein>
<dbReference type="AlphaFoldDB" id="A0A1I1C6C9"/>
<evidence type="ECO:0000313" key="3">
    <source>
        <dbReference type="Proteomes" id="UP000243799"/>
    </source>
</evidence>
<name>A0A1I1C6C9_9PSEU</name>
<feature type="domain" description="Aminoglycoside phosphotransferase" evidence="1">
    <location>
        <begin position="36"/>
        <end position="266"/>
    </location>
</feature>
<dbReference type="Gene3D" id="3.30.200.20">
    <property type="entry name" value="Phosphorylase Kinase, domain 1"/>
    <property type="match status" value="1"/>
</dbReference>
<dbReference type="InterPro" id="IPR002575">
    <property type="entry name" value="Aminoglycoside_PTrfase"/>
</dbReference>
<reference evidence="3" key="1">
    <citation type="submission" date="2016-10" db="EMBL/GenBank/DDBJ databases">
        <authorList>
            <person name="Varghese N."/>
            <person name="Submissions S."/>
        </authorList>
    </citation>
    <scope>NUCLEOTIDE SEQUENCE [LARGE SCALE GENOMIC DNA]</scope>
    <source>
        <strain evidence="3">CGMCC 4.3568</strain>
    </source>
</reference>
<gene>
    <name evidence="2" type="ORF">SAMN05216266_119127</name>
</gene>
<dbReference type="InterPro" id="IPR041726">
    <property type="entry name" value="ACAD10_11_N"/>
</dbReference>
<dbReference type="EMBL" id="FOKG01000019">
    <property type="protein sequence ID" value="SFB56320.1"/>
    <property type="molecule type" value="Genomic_DNA"/>
</dbReference>
<dbReference type="Pfam" id="PF01636">
    <property type="entry name" value="APH"/>
    <property type="match status" value="1"/>
</dbReference>
<evidence type="ECO:0000259" key="1">
    <source>
        <dbReference type="Pfam" id="PF01636"/>
    </source>
</evidence>
<organism evidence="2 3">
    <name type="scientific">Amycolatopsis marina</name>
    <dbReference type="NCBI Taxonomy" id="490629"/>
    <lineage>
        <taxon>Bacteria</taxon>
        <taxon>Bacillati</taxon>
        <taxon>Actinomycetota</taxon>
        <taxon>Actinomycetes</taxon>
        <taxon>Pseudonocardiales</taxon>
        <taxon>Pseudonocardiaceae</taxon>
        <taxon>Amycolatopsis</taxon>
    </lineage>
</organism>